<comment type="caution">
    <text evidence="2">The sequence shown here is derived from an EMBL/GenBank/DDBJ whole genome shotgun (WGS) entry which is preliminary data.</text>
</comment>
<accession>A0A9P6XPB2</accession>
<evidence type="ECO:0000313" key="3">
    <source>
        <dbReference type="Proteomes" id="UP000717996"/>
    </source>
</evidence>
<organism evidence="2 3">
    <name type="scientific">Rhizopus oryzae</name>
    <name type="common">Mucormycosis agent</name>
    <name type="synonym">Rhizopus arrhizus var. delemar</name>
    <dbReference type="NCBI Taxonomy" id="64495"/>
    <lineage>
        <taxon>Eukaryota</taxon>
        <taxon>Fungi</taxon>
        <taxon>Fungi incertae sedis</taxon>
        <taxon>Mucoromycota</taxon>
        <taxon>Mucoromycotina</taxon>
        <taxon>Mucoromycetes</taxon>
        <taxon>Mucorales</taxon>
        <taxon>Mucorineae</taxon>
        <taxon>Rhizopodaceae</taxon>
        <taxon>Rhizopus</taxon>
    </lineage>
</organism>
<feature type="region of interest" description="Disordered" evidence="1">
    <location>
        <begin position="1"/>
        <end position="31"/>
    </location>
</feature>
<proteinExistence type="predicted"/>
<dbReference type="Proteomes" id="UP000717996">
    <property type="component" value="Unassembled WGS sequence"/>
</dbReference>
<sequence length="75" mass="8889">MPKLLKEQKPQSKDAPAPKSKAPARRRKATARQMEAIHRRFVPVAAHHDYEYTLPNLNQMKRNKHYFEAKTLLYF</sequence>
<gene>
    <name evidence="2" type="ORF">G6F51_014011</name>
</gene>
<evidence type="ECO:0000313" key="2">
    <source>
        <dbReference type="EMBL" id="KAG1529887.1"/>
    </source>
</evidence>
<dbReference type="EMBL" id="JAANIT010007344">
    <property type="protein sequence ID" value="KAG1529887.1"/>
    <property type="molecule type" value="Genomic_DNA"/>
</dbReference>
<feature type="compositionally biased region" description="Basic and acidic residues" evidence="1">
    <location>
        <begin position="1"/>
        <end position="12"/>
    </location>
</feature>
<dbReference type="AlphaFoldDB" id="A0A9P6XPB2"/>
<reference evidence="2" key="1">
    <citation type="journal article" date="2020" name="Microb. Genom.">
        <title>Genetic diversity of clinical and environmental Mucorales isolates obtained from an investigation of mucormycosis cases among solid organ transplant recipients.</title>
        <authorList>
            <person name="Nguyen M.H."/>
            <person name="Kaul D."/>
            <person name="Muto C."/>
            <person name="Cheng S.J."/>
            <person name="Richter R.A."/>
            <person name="Bruno V.M."/>
            <person name="Liu G."/>
            <person name="Beyhan S."/>
            <person name="Sundermann A.J."/>
            <person name="Mounaud S."/>
            <person name="Pasculle A.W."/>
            <person name="Nierman W.C."/>
            <person name="Driscoll E."/>
            <person name="Cumbie R."/>
            <person name="Clancy C.J."/>
            <person name="Dupont C.L."/>
        </authorList>
    </citation>
    <scope>NUCLEOTIDE SEQUENCE</scope>
    <source>
        <strain evidence="2">GL16</strain>
    </source>
</reference>
<name>A0A9P6XPB2_RHIOR</name>
<evidence type="ECO:0000256" key="1">
    <source>
        <dbReference type="SAM" id="MobiDB-lite"/>
    </source>
</evidence>
<protein>
    <submittedName>
        <fullName evidence="2">Uncharacterized protein</fullName>
    </submittedName>
</protein>